<proteinExistence type="predicted"/>
<evidence type="ECO:0000256" key="1">
    <source>
        <dbReference type="SAM" id="Phobius"/>
    </source>
</evidence>
<keyword evidence="1" id="KW-0472">Membrane</keyword>
<feature type="transmembrane region" description="Helical" evidence="1">
    <location>
        <begin position="61"/>
        <end position="80"/>
    </location>
</feature>
<feature type="transmembrane region" description="Helical" evidence="1">
    <location>
        <begin position="279"/>
        <end position="299"/>
    </location>
</feature>
<reference evidence="2 3" key="1">
    <citation type="submission" date="2021-03" db="EMBL/GenBank/DDBJ databases">
        <title>Genomic Encyclopedia of Type Strains, Phase IV (KMG-IV): sequencing the most valuable type-strain genomes for metagenomic binning, comparative biology and taxonomic classification.</title>
        <authorList>
            <person name="Goeker M."/>
        </authorList>
    </citation>
    <scope>NUCLEOTIDE SEQUENCE [LARGE SCALE GENOMIC DNA]</scope>
    <source>
        <strain evidence="2 3">DSM 27138</strain>
    </source>
</reference>
<gene>
    <name evidence="2" type="ORF">J2Z79_001778</name>
</gene>
<evidence type="ECO:0000313" key="3">
    <source>
        <dbReference type="Proteomes" id="UP001519289"/>
    </source>
</evidence>
<organism evidence="2 3">
    <name type="scientific">Symbiobacterium terraclitae</name>
    <dbReference type="NCBI Taxonomy" id="557451"/>
    <lineage>
        <taxon>Bacteria</taxon>
        <taxon>Bacillati</taxon>
        <taxon>Bacillota</taxon>
        <taxon>Clostridia</taxon>
        <taxon>Eubacteriales</taxon>
        <taxon>Symbiobacteriaceae</taxon>
        <taxon>Symbiobacterium</taxon>
    </lineage>
</organism>
<feature type="transmembrane region" description="Helical" evidence="1">
    <location>
        <begin position="243"/>
        <end position="264"/>
    </location>
</feature>
<keyword evidence="3" id="KW-1185">Reference proteome</keyword>
<feature type="transmembrane region" description="Helical" evidence="1">
    <location>
        <begin position="342"/>
        <end position="361"/>
    </location>
</feature>
<feature type="transmembrane region" description="Helical" evidence="1">
    <location>
        <begin position="12"/>
        <end position="28"/>
    </location>
</feature>
<feature type="transmembrane region" description="Helical" evidence="1">
    <location>
        <begin position="127"/>
        <end position="144"/>
    </location>
</feature>
<dbReference type="Pfam" id="PF04143">
    <property type="entry name" value="Sulf_transp"/>
    <property type="match status" value="1"/>
</dbReference>
<dbReference type="NCBIfam" id="TIGR04112">
    <property type="entry name" value="seleno_YedE"/>
    <property type="match status" value="1"/>
</dbReference>
<feature type="transmembrane region" description="Helical" evidence="1">
    <location>
        <begin position="201"/>
        <end position="222"/>
    </location>
</feature>
<dbReference type="InterPro" id="IPR026366">
    <property type="entry name" value="Seleno_YedE"/>
</dbReference>
<feature type="transmembrane region" description="Helical" evidence="1">
    <location>
        <begin position="311"/>
        <end position="330"/>
    </location>
</feature>
<accession>A0ABS4JS74</accession>
<protein>
    <submittedName>
        <fullName evidence="2">YedE family putative selenium metabolism protein</fullName>
    </submittedName>
</protein>
<dbReference type="Proteomes" id="UP001519289">
    <property type="component" value="Unassembled WGS sequence"/>
</dbReference>
<feature type="transmembrane region" description="Helical" evidence="1">
    <location>
        <begin position="156"/>
        <end position="181"/>
    </location>
</feature>
<evidence type="ECO:0000313" key="2">
    <source>
        <dbReference type="EMBL" id="MBP2018370.1"/>
    </source>
</evidence>
<dbReference type="EMBL" id="JAGGLG010000012">
    <property type="protein sequence ID" value="MBP2018370.1"/>
    <property type="molecule type" value="Genomic_DNA"/>
</dbReference>
<dbReference type="RefSeq" id="WP_342589452.1">
    <property type="nucleotide sequence ID" value="NZ_JAGGLG010000012.1"/>
</dbReference>
<keyword evidence="1" id="KW-0812">Transmembrane</keyword>
<sequence length="375" mass="38845">MSLKGLFEGRWGIIITGLVVGILAPILVKLGNPGNMGVCVACFTRDIAGGLGLHRAAAVQYIRPEIIGLVLGATIAALAAGEWRARGGSSPLVRYIMGVIAAIGALVFLGCPWRAFLRLGGGDWNAIVGLIGFAAGIWAATFFLRRGYSLGRSRPMAPVMGWIMPAVMVGLLALLLAAPLFGRDADGNPVGPVFFSTSGPGAQHAAWWISLLAALAIGFLAQRSRFCSVGAFRNLFMLRDTKLFMGVVALAAAAFVTNLVLGQFKPGFAGQPIAHTDGLWNFMGMLLSGLAFTLGGGCPGRQLFLAGEGDTDAAVFFFGLLTGAAMAHNFNLASSAAGPSPYGPAAVIIGLVVVVILGLTLRDVAEGEEKSRSAA</sequence>
<dbReference type="InterPro" id="IPR007272">
    <property type="entry name" value="Sulf_transp_TsuA/YedE"/>
</dbReference>
<keyword evidence="1" id="KW-1133">Transmembrane helix</keyword>
<comment type="caution">
    <text evidence="2">The sequence shown here is derived from an EMBL/GenBank/DDBJ whole genome shotgun (WGS) entry which is preliminary data.</text>
</comment>
<name>A0ABS4JS74_9FIRM</name>
<feature type="transmembrane region" description="Helical" evidence="1">
    <location>
        <begin position="92"/>
        <end position="115"/>
    </location>
</feature>